<gene>
    <name evidence="1" type="ORF">NBRC111894_1913</name>
</gene>
<protein>
    <submittedName>
        <fullName evidence="1">Uncharacterized protein</fullName>
    </submittedName>
</protein>
<dbReference type="Proteomes" id="UP000319716">
    <property type="component" value="Unassembled WGS sequence"/>
</dbReference>
<evidence type="ECO:0000313" key="1">
    <source>
        <dbReference type="EMBL" id="GAY76359.1"/>
    </source>
</evidence>
<sequence>MQVNFVVSDFFRTRKLKFSADWKKSISSFDNLLSIVYNGY</sequence>
<organism evidence="1 2">
    <name type="scientific">Sporolactobacillus inulinus</name>
    <dbReference type="NCBI Taxonomy" id="2078"/>
    <lineage>
        <taxon>Bacteria</taxon>
        <taxon>Bacillati</taxon>
        <taxon>Bacillota</taxon>
        <taxon>Bacilli</taxon>
        <taxon>Bacillales</taxon>
        <taxon>Sporolactobacillaceae</taxon>
        <taxon>Sporolactobacillus</taxon>
    </lineage>
</organism>
<dbReference type="AlphaFoldDB" id="A0A4Y1ZBF4"/>
<reference evidence="1 2" key="1">
    <citation type="submission" date="2017-11" db="EMBL/GenBank/DDBJ databases">
        <title>Draft Genome Sequence of Sporolactobacillus inulinus NBRC 111894 Isolated from Koso, a Japanese Sugar-Vegetable Fermented Beverage.</title>
        <authorList>
            <person name="Chiou T.Y."/>
            <person name="Oshima K."/>
            <person name="Suda W."/>
            <person name="Hattori M."/>
            <person name="Takahashi T."/>
        </authorList>
    </citation>
    <scope>NUCLEOTIDE SEQUENCE [LARGE SCALE GENOMIC DNA]</scope>
    <source>
        <strain evidence="1 2">NBRC111894</strain>
    </source>
</reference>
<name>A0A4Y1ZBF4_9BACL</name>
<evidence type="ECO:0000313" key="2">
    <source>
        <dbReference type="Proteomes" id="UP000319716"/>
    </source>
</evidence>
<proteinExistence type="predicted"/>
<dbReference type="EMBL" id="BEXB01000013">
    <property type="protein sequence ID" value="GAY76359.1"/>
    <property type="molecule type" value="Genomic_DNA"/>
</dbReference>
<comment type="caution">
    <text evidence="1">The sequence shown here is derived from an EMBL/GenBank/DDBJ whole genome shotgun (WGS) entry which is preliminary data.</text>
</comment>
<accession>A0A4Y1ZBF4</accession>